<dbReference type="Pfam" id="PF12046">
    <property type="entry name" value="CCB1"/>
    <property type="match status" value="1"/>
</dbReference>
<dbReference type="EMBL" id="JH992985">
    <property type="protein sequence ID" value="EKX48469.1"/>
    <property type="molecule type" value="Genomic_DNA"/>
</dbReference>
<dbReference type="STRING" id="905079.L1JJY9"/>
<dbReference type="AlphaFoldDB" id="L1JJY9"/>
<dbReference type="eggNOG" id="ENOG502QR1Q">
    <property type="taxonomic scope" value="Eukaryota"/>
</dbReference>
<organism evidence="3">
    <name type="scientific">Guillardia theta (strain CCMP2712)</name>
    <name type="common">Cryptophyte</name>
    <dbReference type="NCBI Taxonomy" id="905079"/>
    <lineage>
        <taxon>Eukaryota</taxon>
        <taxon>Cryptophyceae</taxon>
        <taxon>Pyrenomonadales</taxon>
        <taxon>Geminigeraceae</taxon>
        <taxon>Guillardia</taxon>
    </lineage>
</organism>
<dbReference type="OrthoDB" id="447756at2759"/>
<feature type="transmembrane region" description="Helical" evidence="1">
    <location>
        <begin position="206"/>
        <end position="223"/>
    </location>
</feature>
<evidence type="ECO:0000256" key="1">
    <source>
        <dbReference type="SAM" id="Phobius"/>
    </source>
</evidence>
<reference evidence="4" key="3">
    <citation type="submission" date="2016-03" db="UniProtKB">
        <authorList>
            <consortium name="EnsemblProtists"/>
        </authorList>
    </citation>
    <scope>IDENTIFICATION</scope>
</reference>
<dbReference type="OMA" id="WFWLTIL"/>
<dbReference type="RefSeq" id="XP_005835449.1">
    <property type="nucleotide sequence ID" value="XM_005835392.1"/>
</dbReference>
<gene>
    <name evidence="3" type="ORF">GUITHDRAFT_162374</name>
</gene>
<feature type="signal peptide" evidence="2">
    <location>
        <begin position="1"/>
        <end position="19"/>
    </location>
</feature>
<feature type="transmembrane region" description="Helical" evidence="1">
    <location>
        <begin position="174"/>
        <end position="194"/>
    </location>
</feature>
<keyword evidence="5" id="KW-1185">Reference proteome</keyword>
<dbReference type="InterPro" id="IPR021919">
    <property type="entry name" value="CCB1"/>
</dbReference>
<proteinExistence type="predicted"/>
<accession>L1JJY9</accession>
<protein>
    <recommendedName>
        <fullName evidence="6">EF-hand domain-containing protein</fullName>
    </recommendedName>
</protein>
<sequence length="284" mass="30906">MASGAASYLLLLCATTVEALVLSPSPSLSLRSITVSPGSPPSRRTGLTSLRAHADLPSLAQAVQNLNVDSLLLLSADAAGKAKEFKPEYAQESYYATLGLYLISLPGAWSLIKRSVEYKPVNKVYETKGPSAGKEVRQTAAEITAYFRAMNFAPEPSQGTITFRGTMGKSKGQAFFLSFCTFLSLASLALVLTVQFPLVEVSEFSPYWYMTLASPLAGFYYWAKASKDVTVEVKLEESEDGSKCEISTLGSKEELERFCEALNFNEKGKIRVPSLMENLSSLKE</sequence>
<dbReference type="PANTHER" id="PTHR35302">
    <property type="match status" value="1"/>
</dbReference>
<name>L1JJY9_GUITC</name>
<dbReference type="HOGENOM" id="CLU_067692_1_0_1"/>
<keyword evidence="2" id="KW-0732">Signal</keyword>
<evidence type="ECO:0000313" key="4">
    <source>
        <dbReference type="EnsemblProtists" id="EKX48469"/>
    </source>
</evidence>
<dbReference type="EnsemblProtists" id="EKX48469">
    <property type="protein sequence ID" value="EKX48469"/>
    <property type="gene ID" value="GUITHDRAFT_162374"/>
</dbReference>
<dbReference type="Proteomes" id="UP000011087">
    <property type="component" value="Unassembled WGS sequence"/>
</dbReference>
<evidence type="ECO:0008006" key="6">
    <source>
        <dbReference type="Google" id="ProtNLM"/>
    </source>
</evidence>
<feature type="chain" id="PRO_5008771456" description="EF-hand domain-containing protein" evidence="2">
    <location>
        <begin position="20"/>
        <end position="284"/>
    </location>
</feature>
<evidence type="ECO:0000313" key="5">
    <source>
        <dbReference type="Proteomes" id="UP000011087"/>
    </source>
</evidence>
<evidence type="ECO:0000313" key="3">
    <source>
        <dbReference type="EMBL" id="EKX48469.1"/>
    </source>
</evidence>
<reference evidence="5" key="2">
    <citation type="submission" date="2012-11" db="EMBL/GenBank/DDBJ databases">
        <authorList>
            <person name="Kuo A."/>
            <person name="Curtis B.A."/>
            <person name="Tanifuji G."/>
            <person name="Burki F."/>
            <person name="Gruber A."/>
            <person name="Irimia M."/>
            <person name="Maruyama S."/>
            <person name="Arias M.C."/>
            <person name="Ball S.G."/>
            <person name="Gile G.H."/>
            <person name="Hirakawa Y."/>
            <person name="Hopkins J.F."/>
            <person name="Rensing S.A."/>
            <person name="Schmutz J."/>
            <person name="Symeonidi A."/>
            <person name="Elias M."/>
            <person name="Eveleigh R.J."/>
            <person name="Herman E.K."/>
            <person name="Klute M.J."/>
            <person name="Nakayama T."/>
            <person name="Obornik M."/>
            <person name="Reyes-Prieto A."/>
            <person name="Armbrust E.V."/>
            <person name="Aves S.J."/>
            <person name="Beiko R.G."/>
            <person name="Coutinho P."/>
            <person name="Dacks J.B."/>
            <person name="Durnford D.G."/>
            <person name="Fast N.M."/>
            <person name="Green B.R."/>
            <person name="Grisdale C."/>
            <person name="Hempe F."/>
            <person name="Henrissat B."/>
            <person name="Hoppner M.P."/>
            <person name="Ishida K.-I."/>
            <person name="Kim E."/>
            <person name="Koreny L."/>
            <person name="Kroth P.G."/>
            <person name="Liu Y."/>
            <person name="Malik S.-B."/>
            <person name="Maier U.G."/>
            <person name="McRose D."/>
            <person name="Mock T."/>
            <person name="Neilson J.A."/>
            <person name="Onodera N.T."/>
            <person name="Poole A.M."/>
            <person name="Pritham E.J."/>
            <person name="Richards T.A."/>
            <person name="Rocap G."/>
            <person name="Roy S.W."/>
            <person name="Sarai C."/>
            <person name="Schaack S."/>
            <person name="Shirato S."/>
            <person name="Slamovits C.H."/>
            <person name="Spencer D.F."/>
            <person name="Suzuki S."/>
            <person name="Worden A.Z."/>
            <person name="Zauner S."/>
            <person name="Barry K."/>
            <person name="Bell C."/>
            <person name="Bharti A.K."/>
            <person name="Crow J.A."/>
            <person name="Grimwood J."/>
            <person name="Kramer R."/>
            <person name="Lindquist E."/>
            <person name="Lucas S."/>
            <person name="Salamov A."/>
            <person name="McFadden G.I."/>
            <person name="Lane C.E."/>
            <person name="Keeling P.J."/>
            <person name="Gray M.W."/>
            <person name="Grigoriev I.V."/>
            <person name="Archibald J.M."/>
        </authorList>
    </citation>
    <scope>NUCLEOTIDE SEQUENCE</scope>
    <source>
        <strain evidence="5">CCMP2712</strain>
    </source>
</reference>
<evidence type="ECO:0000256" key="2">
    <source>
        <dbReference type="SAM" id="SignalP"/>
    </source>
</evidence>
<dbReference type="KEGG" id="gtt:GUITHDRAFT_162374"/>
<dbReference type="PANTHER" id="PTHR35302:SF1">
    <property type="entry name" value="PROTEIN COFACTOR ASSEMBLY OF COMPLEX C SUBUNIT B CCB1, CHLOROPLASTIC"/>
    <property type="match status" value="1"/>
</dbReference>
<dbReference type="PaxDb" id="55529-EKX48469"/>
<keyword evidence="1" id="KW-0812">Transmembrane</keyword>
<reference evidence="3 5" key="1">
    <citation type="journal article" date="2012" name="Nature">
        <title>Algal genomes reveal evolutionary mosaicism and the fate of nucleomorphs.</title>
        <authorList>
            <consortium name="DOE Joint Genome Institute"/>
            <person name="Curtis B.A."/>
            <person name="Tanifuji G."/>
            <person name="Burki F."/>
            <person name="Gruber A."/>
            <person name="Irimia M."/>
            <person name="Maruyama S."/>
            <person name="Arias M.C."/>
            <person name="Ball S.G."/>
            <person name="Gile G.H."/>
            <person name="Hirakawa Y."/>
            <person name="Hopkins J.F."/>
            <person name="Kuo A."/>
            <person name="Rensing S.A."/>
            <person name="Schmutz J."/>
            <person name="Symeonidi A."/>
            <person name="Elias M."/>
            <person name="Eveleigh R.J."/>
            <person name="Herman E.K."/>
            <person name="Klute M.J."/>
            <person name="Nakayama T."/>
            <person name="Obornik M."/>
            <person name="Reyes-Prieto A."/>
            <person name="Armbrust E.V."/>
            <person name="Aves S.J."/>
            <person name="Beiko R.G."/>
            <person name="Coutinho P."/>
            <person name="Dacks J.B."/>
            <person name="Durnford D.G."/>
            <person name="Fast N.M."/>
            <person name="Green B.R."/>
            <person name="Grisdale C.J."/>
            <person name="Hempel F."/>
            <person name="Henrissat B."/>
            <person name="Hoppner M.P."/>
            <person name="Ishida K."/>
            <person name="Kim E."/>
            <person name="Koreny L."/>
            <person name="Kroth P.G."/>
            <person name="Liu Y."/>
            <person name="Malik S.B."/>
            <person name="Maier U.G."/>
            <person name="McRose D."/>
            <person name="Mock T."/>
            <person name="Neilson J.A."/>
            <person name="Onodera N.T."/>
            <person name="Poole A.M."/>
            <person name="Pritham E.J."/>
            <person name="Richards T.A."/>
            <person name="Rocap G."/>
            <person name="Roy S.W."/>
            <person name="Sarai C."/>
            <person name="Schaack S."/>
            <person name="Shirato S."/>
            <person name="Slamovits C.H."/>
            <person name="Spencer D.F."/>
            <person name="Suzuki S."/>
            <person name="Worden A.Z."/>
            <person name="Zauner S."/>
            <person name="Barry K."/>
            <person name="Bell C."/>
            <person name="Bharti A.K."/>
            <person name="Crow J.A."/>
            <person name="Grimwood J."/>
            <person name="Kramer R."/>
            <person name="Lindquist E."/>
            <person name="Lucas S."/>
            <person name="Salamov A."/>
            <person name="McFadden G.I."/>
            <person name="Lane C.E."/>
            <person name="Keeling P.J."/>
            <person name="Gray M.W."/>
            <person name="Grigoriev I.V."/>
            <person name="Archibald J.M."/>
        </authorList>
    </citation>
    <scope>NUCLEOTIDE SEQUENCE</scope>
    <source>
        <strain evidence="3 5">CCMP2712</strain>
    </source>
</reference>
<keyword evidence="1" id="KW-0472">Membrane</keyword>
<dbReference type="GeneID" id="17305142"/>
<keyword evidence="1" id="KW-1133">Transmembrane helix</keyword>